<accession>A0A370C027</accession>
<reference evidence="1 2" key="1">
    <citation type="submission" date="2018-07" db="EMBL/GenBank/DDBJ databases">
        <title>Section-level genome sequencing of Aspergillus section Nigri to investigate inter- and intra-species variation.</title>
        <authorList>
            <consortium name="DOE Joint Genome Institute"/>
            <person name="Vesth T.C."/>
            <person name="Nybo J.L."/>
            <person name="Theobald S."/>
            <person name="Frisvad J.C."/>
            <person name="Larsen T.O."/>
            <person name="Nielsen K.F."/>
            <person name="Hoof J.B."/>
            <person name="Brandl J."/>
            <person name="Salamov A."/>
            <person name="Riley R."/>
            <person name="Gladden J.M."/>
            <person name="Phatale P."/>
            <person name="Nielsen M.T."/>
            <person name="Lyhne E.K."/>
            <person name="Kogle M.E."/>
            <person name="Strasser K."/>
            <person name="McDonnell E."/>
            <person name="Barry K."/>
            <person name="Clum A."/>
            <person name="Chen C."/>
            <person name="Nolan M."/>
            <person name="Sandor L."/>
            <person name="Kuo A."/>
            <person name="Lipzen A."/>
            <person name="Hainaut M."/>
            <person name="Drula E."/>
            <person name="Tsang A."/>
            <person name="Magnuson J.K."/>
            <person name="Henrissat B."/>
            <person name="Wiebenga A."/>
            <person name="Simmons B.A."/>
            <person name="Makela M.R."/>
            <person name="De vries R.P."/>
            <person name="Grigoriev I.V."/>
            <person name="Mortensen U.H."/>
            <person name="Baker S.E."/>
            <person name="Andersen M.R."/>
        </authorList>
    </citation>
    <scope>NUCLEOTIDE SEQUENCE [LARGE SCALE GENOMIC DNA]</scope>
    <source>
        <strain evidence="1 2">ATCC 13496</strain>
    </source>
</reference>
<proteinExistence type="predicted"/>
<protein>
    <submittedName>
        <fullName evidence="1">Uncharacterized protein</fullName>
    </submittedName>
</protein>
<evidence type="ECO:0000313" key="1">
    <source>
        <dbReference type="EMBL" id="RDH19685.1"/>
    </source>
</evidence>
<gene>
    <name evidence="1" type="ORF">M747DRAFT_48001</name>
</gene>
<dbReference type="AlphaFoldDB" id="A0A370C027"/>
<evidence type="ECO:0000313" key="2">
    <source>
        <dbReference type="Proteomes" id="UP000253845"/>
    </source>
</evidence>
<dbReference type="VEuPathDB" id="FungiDB:M747DRAFT_48001"/>
<dbReference type="EMBL" id="KZ851917">
    <property type="protein sequence ID" value="RDH19685.1"/>
    <property type="molecule type" value="Genomic_DNA"/>
</dbReference>
<sequence length="102" mass="10900">MKSAECSLTPSCLTKAPFLSREIGLLSFPICLTRGGSASTVDSCSWKVGGTEMKSTTPNLIESVSDCHLAGLAAAPSTIDRRRLTEAKGMICMIGIWRYAKD</sequence>
<name>A0A370C027_ASPNG</name>
<organism evidence="1 2">
    <name type="scientific">Aspergillus niger ATCC 13496</name>
    <dbReference type="NCBI Taxonomy" id="1353008"/>
    <lineage>
        <taxon>Eukaryota</taxon>
        <taxon>Fungi</taxon>
        <taxon>Dikarya</taxon>
        <taxon>Ascomycota</taxon>
        <taxon>Pezizomycotina</taxon>
        <taxon>Eurotiomycetes</taxon>
        <taxon>Eurotiomycetidae</taxon>
        <taxon>Eurotiales</taxon>
        <taxon>Aspergillaceae</taxon>
        <taxon>Aspergillus</taxon>
        <taxon>Aspergillus subgen. Circumdati</taxon>
    </lineage>
</organism>
<dbReference type="Proteomes" id="UP000253845">
    <property type="component" value="Unassembled WGS sequence"/>
</dbReference>